<accession>F8QJ83</accession>
<feature type="region of interest" description="Disordered" evidence="2">
    <location>
        <begin position="712"/>
        <end position="733"/>
    </location>
</feature>
<dbReference type="HOGENOM" id="CLU_006019_0_0_1"/>
<dbReference type="InterPro" id="IPR005600">
    <property type="entry name" value="Gal4_dimer_dom"/>
</dbReference>
<dbReference type="GO" id="GO:0006351">
    <property type="term" value="P:DNA-templated transcription"/>
    <property type="evidence" value="ECO:0007669"/>
    <property type="project" value="InterPro"/>
</dbReference>
<evidence type="ECO:0000256" key="1">
    <source>
        <dbReference type="ARBA" id="ARBA00023242"/>
    </source>
</evidence>
<feature type="compositionally biased region" description="Basic and acidic residues" evidence="2">
    <location>
        <begin position="82"/>
        <end position="100"/>
    </location>
</feature>
<name>F8QJ83_SERL3</name>
<dbReference type="SMART" id="SM00906">
    <property type="entry name" value="Fungal_trans"/>
    <property type="match status" value="1"/>
</dbReference>
<dbReference type="GO" id="GO:0003677">
    <property type="term" value="F:DNA binding"/>
    <property type="evidence" value="ECO:0007669"/>
    <property type="project" value="InterPro"/>
</dbReference>
<sequence>MLAVQAQQRCTEDSLMFKKRRIERACDACRRRKTNEASKPRGPPKAYITGLEDRLEKMEALLRRLRPETDFSSELGPPVVRDSWKTEQEAARRLSPHEKSSSPSAPPQRLKDTPPCIFSFSRPTTSWHFHSDSTLIPHKQLQSTFGCDELGELSISRGMKRLTLRGLEPASEGAMLADSQNRFHGKSSSFKLIGPARKLREEHMNMVTNTTPYGTGFAQNSNSAQQAVPRPNERRSEFWSTPSWELASEGFKDGFEDLCASLTAEFPPLDLADNLIKLYFRHVNPQFPLFHRPTFEKQWRDGLAEKDPWFGCLCLSLFAVASRWSDDPRVLADGFYDMPEEEGANQNTKWQRAGWSYFNTAAGEVILTNGIRSSLTGIIQMFIEGHELMGMFLRGTAFHPVAWLFISIGLRKAQDVGAHRKKVYGNKPSVDEELWKRAFWMLVLYDRIGSAALGRPCCSGEEDFDVELPLEVDDEYWEPEDPAMAFHQPADKPSMIAAFNSHLKLTKIAAYALRTIYAIDRSKLMVSAARPRWQEVLTQLNTAMTEWVDSVPSHLRWSSQIEDQLFANQAATLYTTYYLIQILIYRPFLPSSLHSLQAKPPHSNMPVPCIAICVNAGKCCARILRTQIQRGLSNIPNLICTAHMCAAVLLMNFWDLKAQERAQLQSGLMEDVKPPLAHAMAELLEDVSVFTEALELVRPRWRNAEVYLRDLGTSMPHTPDDQYYPDEPQRQARSQYTYQPQPATSYTRTPECRPVVSSTYPYTSPSSTGASPRWFDFPHITTHTMPVYPPWLCTPNAGLNWNQQQVQQRCRQPQQLQPHSQPASYPTATIQSYDTAQIIPSISTGRKTSLSSLSSGASVDGVIGGGIQYETLPGSNPHLGRSNIIAHPRCGLGVSESGWDRSARYNWQNGWEHTHAEYGANTNSGGGGMPAGRGYGGAVVSQPVVATPLKGESEYPHGHMLSYAGHY</sequence>
<dbReference type="OrthoDB" id="4456959at2759"/>
<evidence type="ECO:0000259" key="3">
    <source>
        <dbReference type="SMART" id="SM00906"/>
    </source>
</evidence>
<reference evidence="5" key="1">
    <citation type="journal article" date="2011" name="Science">
        <title>The plant cell wall-decomposing machinery underlies the functional diversity of forest fungi.</title>
        <authorList>
            <person name="Eastwood D.C."/>
            <person name="Floudas D."/>
            <person name="Binder M."/>
            <person name="Majcherczyk A."/>
            <person name="Schneider P."/>
            <person name="Aerts A."/>
            <person name="Asiegbu F.O."/>
            <person name="Baker S.E."/>
            <person name="Barry K."/>
            <person name="Bendiksby M."/>
            <person name="Blumentritt M."/>
            <person name="Coutinho P.M."/>
            <person name="Cullen D."/>
            <person name="de Vries R.P."/>
            <person name="Gathman A."/>
            <person name="Goodell B."/>
            <person name="Henrissat B."/>
            <person name="Ihrmark K."/>
            <person name="Kauserud H."/>
            <person name="Kohler A."/>
            <person name="LaButti K."/>
            <person name="Lapidus A."/>
            <person name="Lavin J.L."/>
            <person name="Lee Y.-H."/>
            <person name="Lindquist E."/>
            <person name="Lilly W."/>
            <person name="Lucas S."/>
            <person name="Morin E."/>
            <person name="Murat C."/>
            <person name="Oguiza J.A."/>
            <person name="Park J."/>
            <person name="Pisabarro A.G."/>
            <person name="Riley R."/>
            <person name="Rosling A."/>
            <person name="Salamov A."/>
            <person name="Schmidt O."/>
            <person name="Schmutz J."/>
            <person name="Skrede I."/>
            <person name="Stenlid J."/>
            <person name="Wiebenga A."/>
            <person name="Xie X."/>
            <person name="Kuees U."/>
            <person name="Hibbett D.S."/>
            <person name="Hoffmeister D."/>
            <person name="Hoegberg N."/>
            <person name="Martin F."/>
            <person name="Grigoriev I.V."/>
            <person name="Watkinson S.C."/>
        </authorList>
    </citation>
    <scope>NUCLEOTIDE SEQUENCE [LARGE SCALE GENOMIC DNA]</scope>
    <source>
        <strain evidence="5">strain S7.3</strain>
    </source>
</reference>
<evidence type="ECO:0000313" key="5">
    <source>
        <dbReference type="Proteomes" id="UP000008063"/>
    </source>
</evidence>
<dbReference type="GO" id="GO:0008270">
    <property type="term" value="F:zinc ion binding"/>
    <property type="evidence" value="ECO:0007669"/>
    <property type="project" value="InterPro"/>
</dbReference>
<dbReference type="CDD" id="cd12148">
    <property type="entry name" value="fungal_TF_MHR"/>
    <property type="match status" value="1"/>
</dbReference>
<keyword evidence="1" id="KW-0539">Nucleus</keyword>
<dbReference type="OMA" id="CTYLEGS"/>
<dbReference type="Pfam" id="PF04082">
    <property type="entry name" value="Fungal_trans"/>
    <property type="match status" value="1"/>
</dbReference>
<organism evidence="5">
    <name type="scientific">Serpula lacrymans var. lacrymans (strain S7.3)</name>
    <name type="common">Dry rot fungus</name>
    <dbReference type="NCBI Taxonomy" id="936435"/>
    <lineage>
        <taxon>Eukaryota</taxon>
        <taxon>Fungi</taxon>
        <taxon>Dikarya</taxon>
        <taxon>Basidiomycota</taxon>
        <taxon>Agaricomycotina</taxon>
        <taxon>Agaricomycetes</taxon>
        <taxon>Agaricomycetidae</taxon>
        <taxon>Boletales</taxon>
        <taxon>Coniophorineae</taxon>
        <taxon>Serpulaceae</taxon>
        <taxon>Serpula</taxon>
    </lineage>
</organism>
<keyword evidence="5" id="KW-1185">Reference proteome</keyword>
<feature type="region of interest" description="Disordered" evidence="2">
    <location>
        <begin position="71"/>
        <end position="114"/>
    </location>
</feature>
<evidence type="ECO:0000256" key="2">
    <source>
        <dbReference type="SAM" id="MobiDB-lite"/>
    </source>
</evidence>
<proteinExistence type="predicted"/>
<dbReference type="Proteomes" id="UP000008063">
    <property type="component" value="Unassembled WGS sequence"/>
</dbReference>
<dbReference type="PANTHER" id="PTHR46910:SF38">
    <property type="entry name" value="ZN(2)-C6 FUNGAL-TYPE DOMAIN-CONTAINING PROTEIN"/>
    <property type="match status" value="1"/>
</dbReference>
<feature type="domain" description="Xylanolytic transcriptional activator regulatory" evidence="3">
    <location>
        <begin position="402"/>
        <end position="475"/>
    </location>
</feature>
<evidence type="ECO:0000313" key="4">
    <source>
        <dbReference type="EMBL" id="EGN91637.1"/>
    </source>
</evidence>
<dbReference type="InterPro" id="IPR007219">
    <property type="entry name" value="XnlR_reg_dom"/>
</dbReference>
<gene>
    <name evidence="4" type="ORF">SERLA73DRAFT_164422</name>
</gene>
<dbReference type="InParanoid" id="F8QJ83"/>
<dbReference type="PANTHER" id="PTHR46910">
    <property type="entry name" value="TRANSCRIPTION FACTOR PDR1"/>
    <property type="match status" value="1"/>
</dbReference>
<dbReference type="AlphaFoldDB" id="F8QJ83"/>
<dbReference type="CDD" id="cd14654">
    <property type="entry name" value="ZIP_Gal4"/>
    <property type="match status" value="1"/>
</dbReference>
<dbReference type="EMBL" id="GL945556">
    <property type="protein sequence ID" value="EGN91637.1"/>
    <property type="molecule type" value="Genomic_DNA"/>
</dbReference>
<dbReference type="GO" id="GO:0003700">
    <property type="term" value="F:DNA-binding transcription factor activity"/>
    <property type="evidence" value="ECO:0007669"/>
    <property type="project" value="InterPro"/>
</dbReference>
<dbReference type="InterPro" id="IPR050987">
    <property type="entry name" value="AtrR-like"/>
</dbReference>
<protein>
    <recommendedName>
        <fullName evidence="3">Xylanolytic transcriptional activator regulatory domain-containing protein</fullName>
    </recommendedName>
</protein>